<dbReference type="Proteomes" id="UP001234297">
    <property type="component" value="Chromosome 9"/>
</dbReference>
<accession>A0ACC2KFT9</accession>
<gene>
    <name evidence="1" type="ORF">MRB53_028480</name>
</gene>
<keyword evidence="2" id="KW-1185">Reference proteome</keyword>
<comment type="caution">
    <text evidence="1">The sequence shown here is derived from an EMBL/GenBank/DDBJ whole genome shotgun (WGS) entry which is preliminary data.</text>
</comment>
<evidence type="ECO:0000313" key="1">
    <source>
        <dbReference type="EMBL" id="KAJ8619951.1"/>
    </source>
</evidence>
<evidence type="ECO:0000313" key="2">
    <source>
        <dbReference type="Proteomes" id="UP001234297"/>
    </source>
</evidence>
<reference evidence="1 2" key="1">
    <citation type="journal article" date="2022" name="Hortic Res">
        <title>A haplotype resolved chromosomal level avocado genome allows analysis of novel avocado genes.</title>
        <authorList>
            <person name="Nath O."/>
            <person name="Fletcher S.J."/>
            <person name="Hayward A."/>
            <person name="Shaw L.M."/>
            <person name="Masouleh A.K."/>
            <person name="Furtado A."/>
            <person name="Henry R.J."/>
            <person name="Mitter N."/>
        </authorList>
    </citation>
    <scope>NUCLEOTIDE SEQUENCE [LARGE SCALE GENOMIC DNA]</scope>
    <source>
        <strain evidence="2">cv. Hass</strain>
    </source>
</reference>
<name>A0ACC2KFT9_PERAE</name>
<protein>
    <submittedName>
        <fullName evidence="1">Uncharacterized protein</fullName>
    </submittedName>
</protein>
<organism evidence="1 2">
    <name type="scientific">Persea americana</name>
    <name type="common">Avocado</name>
    <dbReference type="NCBI Taxonomy" id="3435"/>
    <lineage>
        <taxon>Eukaryota</taxon>
        <taxon>Viridiplantae</taxon>
        <taxon>Streptophyta</taxon>
        <taxon>Embryophyta</taxon>
        <taxon>Tracheophyta</taxon>
        <taxon>Spermatophyta</taxon>
        <taxon>Magnoliopsida</taxon>
        <taxon>Magnoliidae</taxon>
        <taxon>Laurales</taxon>
        <taxon>Lauraceae</taxon>
        <taxon>Persea</taxon>
    </lineage>
</organism>
<proteinExistence type="predicted"/>
<dbReference type="EMBL" id="CM056817">
    <property type="protein sequence ID" value="KAJ8619951.1"/>
    <property type="molecule type" value="Genomic_DNA"/>
</dbReference>
<sequence length="76" mass="8667">MTTKHYRQEAVVGRLLRSSSAKMGRRRWRFSPIPILGKIWHGAHLDQGRSFSKFDHNSSDFLVQAIPGFSSANQPN</sequence>